<keyword evidence="3" id="KW-1185">Reference proteome</keyword>
<dbReference type="RefSeq" id="WP_114126962.1">
    <property type="nucleotide sequence ID" value="NZ_QOUI01000007.1"/>
</dbReference>
<dbReference type="EMBL" id="QOUI01000007">
    <property type="protein sequence ID" value="RCK69106.1"/>
    <property type="molecule type" value="Genomic_DNA"/>
</dbReference>
<dbReference type="Pfam" id="PF01547">
    <property type="entry name" value="SBP_bac_1"/>
    <property type="match status" value="1"/>
</dbReference>
<dbReference type="PANTHER" id="PTHR43649:SF17">
    <property type="entry name" value="ABC TRANSPORTER SOLUTE BINDING PROTEIN-SUGAR TRANSPORT"/>
    <property type="match status" value="1"/>
</dbReference>
<feature type="signal peptide" evidence="1">
    <location>
        <begin position="1"/>
        <end position="24"/>
    </location>
</feature>
<proteinExistence type="predicted"/>
<dbReference type="CDD" id="cd13583">
    <property type="entry name" value="PBP2_AlgQ_like_4"/>
    <property type="match status" value="1"/>
</dbReference>
<protein>
    <submittedName>
        <fullName evidence="2">Extracellular solute-binding protein</fullName>
    </submittedName>
</protein>
<evidence type="ECO:0000313" key="3">
    <source>
        <dbReference type="Proteomes" id="UP000252770"/>
    </source>
</evidence>
<dbReference type="PROSITE" id="PS51257">
    <property type="entry name" value="PROKAR_LIPOPROTEIN"/>
    <property type="match status" value="1"/>
</dbReference>
<evidence type="ECO:0000313" key="2">
    <source>
        <dbReference type="EMBL" id="RCK69106.1"/>
    </source>
</evidence>
<keyword evidence="1" id="KW-0732">Signal</keyword>
<comment type="caution">
    <text evidence="2">The sequence shown here is derived from an EMBL/GenBank/DDBJ whole genome shotgun (WGS) entry which is preliminary data.</text>
</comment>
<dbReference type="Gene3D" id="3.40.190.10">
    <property type="entry name" value="Periplasmic binding protein-like II"/>
    <property type="match status" value="2"/>
</dbReference>
<dbReference type="InterPro" id="IPR050490">
    <property type="entry name" value="Bact_solute-bd_prot1"/>
</dbReference>
<gene>
    <name evidence="2" type="ORF">DT076_12215</name>
</gene>
<name>A0A367YT90_9ACTN</name>
<dbReference type="AlphaFoldDB" id="A0A367YT90"/>
<organism evidence="2 3">
    <name type="scientific">Desertihabitans brevis</name>
    <dbReference type="NCBI Taxonomy" id="2268447"/>
    <lineage>
        <taxon>Bacteria</taxon>
        <taxon>Bacillati</taxon>
        <taxon>Actinomycetota</taxon>
        <taxon>Actinomycetes</taxon>
        <taxon>Propionibacteriales</taxon>
        <taxon>Propionibacteriaceae</taxon>
        <taxon>Desertihabitans</taxon>
    </lineage>
</organism>
<dbReference type="PANTHER" id="PTHR43649">
    <property type="entry name" value="ARABINOSE-BINDING PROTEIN-RELATED"/>
    <property type="match status" value="1"/>
</dbReference>
<evidence type="ECO:0000256" key="1">
    <source>
        <dbReference type="SAM" id="SignalP"/>
    </source>
</evidence>
<reference evidence="2 3" key="1">
    <citation type="submission" date="2018-07" db="EMBL/GenBank/DDBJ databases">
        <title>Desertimonas flava gen. nov. sp. nov.</title>
        <authorList>
            <person name="Liu S."/>
        </authorList>
    </citation>
    <scope>NUCLEOTIDE SEQUENCE [LARGE SCALE GENOMIC DNA]</scope>
    <source>
        <strain evidence="2 3">16Sb5-5</strain>
    </source>
</reference>
<dbReference type="SUPFAM" id="SSF53850">
    <property type="entry name" value="Periplasmic binding protein-like II"/>
    <property type="match status" value="1"/>
</dbReference>
<accession>A0A367YT90</accession>
<feature type="chain" id="PRO_5017008383" evidence="1">
    <location>
        <begin position="25"/>
        <end position="546"/>
    </location>
</feature>
<dbReference type="InterPro" id="IPR006059">
    <property type="entry name" value="SBP"/>
</dbReference>
<sequence length="546" mass="59973">MTRLKTMAASATAVLLAASLVACSGDGGGEEAVELGDKQRGAMTDYAVGTQFTATEPLTFAMLYNDHPNYPIKEDWLLWQEITERTGVTLEPTVVPLSDYSQKRSLLIGSGEAPLIMAKTYPGEETPFVSSGAILPVSDYLDLMPNFQAKVAEWGLEPNLEQLRQADGKFYVLPGLHENPWQDYTVAIRTDVMEDLGLETPQTWEDFRDVLRAIKAEHPDGYPMSDRFSETDPGGNLLNIVSMTYGTHAGWGYQNAQWDADQNAYVTTGTSPEYKEFVTFMHSLVEEGLLDPESFTQDDDTAISKFVSGKSYAISSNAQSLVNDYRGPLQDNVEGATVAKLPLPAGPAGNVISSGSKIENGIMISAAAAERDDFVAMMQFIDWLWYSPEGLELTKWGVEGVTYTKQGEGEYTLAEDVDYVGLNPGAPKHLQKDFGFAGGNFAYGGSTALLQSTFSEEELAFQAEMLKKDLLPLEPPYPFTDVEREQATLVETPLEDFVTQQTLQFILGQRDLAEWDAYVAEVEAKGAGQYLQLVNEAQQRFAEGNG</sequence>
<dbReference type="Proteomes" id="UP000252770">
    <property type="component" value="Unassembled WGS sequence"/>
</dbReference>